<dbReference type="Proteomes" id="UP000698752">
    <property type="component" value="Unassembled WGS sequence"/>
</dbReference>
<keyword evidence="2" id="KW-1185">Reference proteome</keyword>
<dbReference type="RefSeq" id="WP_211870600.1">
    <property type="nucleotide sequence ID" value="NZ_JAAEDI010000022.1"/>
</dbReference>
<evidence type="ECO:0000313" key="2">
    <source>
        <dbReference type="Proteomes" id="UP000698752"/>
    </source>
</evidence>
<proteinExistence type="predicted"/>
<evidence type="ECO:0000313" key="1">
    <source>
        <dbReference type="EMBL" id="MBR0651883.1"/>
    </source>
</evidence>
<reference evidence="2" key="1">
    <citation type="journal article" date="2021" name="Syst. Appl. Microbiol.">
        <title>Roseomonas hellenica sp. nov., isolated from roots of wild-growing Alkanna tinctoria.</title>
        <authorList>
            <person name="Rat A."/>
            <person name="Naranjo H.D."/>
            <person name="Lebbe L."/>
            <person name="Cnockaert M."/>
            <person name="Krigas N."/>
            <person name="Grigoriadou K."/>
            <person name="Maloupa E."/>
            <person name="Willems A."/>
        </authorList>
    </citation>
    <scope>NUCLEOTIDE SEQUENCE [LARGE SCALE GENOMIC DNA]</scope>
    <source>
        <strain evidence="2">LMG 31159</strain>
    </source>
</reference>
<organism evidence="1 2">
    <name type="scientific">Neoroseomonas terrae</name>
    <dbReference type="NCBI Taxonomy" id="424799"/>
    <lineage>
        <taxon>Bacteria</taxon>
        <taxon>Pseudomonadati</taxon>
        <taxon>Pseudomonadota</taxon>
        <taxon>Alphaproteobacteria</taxon>
        <taxon>Acetobacterales</taxon>
        <taxon>Acetobacteraceae</taxon>
        <taxon>Neoroseomonas</taxon>
    </lineage>
</organism>
<name>A0ABS5ELG4_9PROT</name>
<comment type="caution">
    <text evidence="1">The sequence shown here is derived from an EMBL/GenBank/DDBJ whole genome shotgun (WGS) entry which is preliminary data.</text>
</comment>
<sequence>MGEALRLTRDGRTLWQGTAQRFALFRDGAPVPIGEGATAIGITGWSGGAYCCWTLHLFRQGPTGLAHVASLPLGKREPDIIRLAPPAGPPISIADAGFDFWEAPISLAADLHPTIPFRWTGRALEPDGVAMRRPVAAALGTACADMTVSEDRPPPEQRVATYPDLDAAIAALRAGDWTTRNGRHPGVEAARLAACLIYSGHAAEAQRLLRQAWPPDAPGLPETERQLAARLACSPFAAAVRAANAPGAPYLGGRCAPDGPDRTAVFGLGWR</sequence>
<accession>A0ABS5ELG4</accession>
<gene>
    <name evidence="1" type="ORF">GXW78_19600</name>
</gene>
<protein>
    <submittedName>
        <fullName evidence="1">Uncharacterized protein</fullName>
    </submittedName>
</protein>
<dbReference type="EMBL" id="JAAEDI010000022">
    <property type="protein sequence ID" value="MBR0651883.1"/>
    <property type="molecule type" value="Genomic_DNA"/>
</dbReference>